<accession>A0A9P7RXW7</accession>
<proteinExistence type="predicted"/>
<feature type="region of interest" description="Disordered" evidence="1">
    <location>
        <begin position="234"/>
        <end position="262"/>
    </location>
</feature>
<protein>
    <submittedName>
        <fullName evidence="2">Uncharacterized protein</fullName>
    </submittedName>
</protein>
<evidence type="ECO:0000313" key="2">
    <source>
        <dbReference type="EMBL" id="KAG7091781.1"/>
    </source>
</evidence>
<feature type="compositionally biased region" description="Acidic residues" evidence="1">
    <location>
        <begin position="319"/>
        <end position="335"/>
    </location>
</feature>
<dbReference type="OrthoDB" id="3270840at2759"/>
<organism evidence="2 3">
    <name type="scientific">Marasmius oreades</name>
    <name type="common">fairy-ring Marasmius</name>
    <dbReference type="NCBI Taxonomy" id="181124"/>
    <lineage>
        <taxon>Eukaryota</taxon>
        <taxon>Fungi</taxon>
        <taxon>Dikarya</taxon>
        <taxon>Basidiomycota</taxon>
        <taxon>Agaricomycotina</taxon>
        <taxon>Agaricomycetes</taxon>
        <taxon>Agaricomycetidae</taxon>
        <taxon>Agaricales</taxon>
        <taxon>Marasmiineae</taxon>
        <taxon>Marasmiaceae</taxon>
        <taxon>Marasmius</taxon>
    </lineage>
</organism>
<feature type="compositionally biased region" description="Basic and acidic residues" evidence="1">
    <location>
        <begin position="346"/>
        <end position="359"/>
    </location>
</feature>
<dbReference type="Proteomes" id="UP001049176">
    <property type="component" value="Chromosome 5"/>
</dbReference>
<dbReference type="EMBL" id="CM032185">
    <property type="protein sequence ID" value="KAG7091781.1"/>
    <property type="molecule type" value="Genomic_DNA"/>
</dbReference>
<dbReference type="AlphaFoldDB" id="A0A9P7RXW7"/>
<feature type="region of interest" description="Disordered" evidence="1">
    <location>
        <begin position="279"/>
        <end position="389"/>
    </location>
</feature>
<comment type="caution">
    <text evidence="2">The sequence shown here is derived from an EMBL/GenBank/DDBJ whole genome shotgun (WGS) entry which is preliminary data.</text>
</comment>
<feature type="region of interest" description="Disordered" evidence="1">
    <location>
        <begin position="186"/>
        <end position="215"/>
    </location>
</feature>
<reference evidence="2" key="1">
    <citation type="journal article" date="2021" name="Genome Biol. Evol.">
        <title>The assembled and annotated genome of the fairy-ring fungus Marasmius oreades.</title>
        <authorList>
            <person name="Hiltunen M."/>
            <person name="Ament-Velasquez S.L."/>
            <person name="Johannesson H."/>
        </authorList>
    </citation>
    <scope>NUCLEOTIDE SEQUENCE</scope>
    <source>
        <strain evidence="2">03SP1</strain>
    </source>
</reference>
<dbReference type="GeneID" id="66077261"/>
<evidence type="ECO:0000256" key="1">
    <source>
        <dbReference type="SAM" id="MobiDB-lite"/>
    </source>
</evidence>
<sequence>MEDGDEGIVLSDLLRTGEASRLRRRGAIRDHRHPPPPAPPPHPLTQAETTYRLFCRGGEALDRSGWSNECFSPDLFGCPTKERLEKKVQQEMPGLSCGALVHTSASSTYIAYTEPSPTVVPLDAIYFDADHDGGKLGENSCGCVRVGLGCSICGAPLGTRYTPCKPSSSTAVYSFFPDAVYTCPEPQKWPQPRPESESEFQPQSLRPPRRRSTRIGEDQVNAALSALESLASSSTASSSSLPMSSSPSPVEHDGLEYPNTDDPELAWALATPWFGFSVSSSQEGCDAPDVDDQHEDDEIDDIDEYLERRIRGILFECRGDEEEDEEEDEEYDEEHDSSYDPLWFSGEERGQEWEQEQERPPSLSSLQHRSRSPPPAPSMTRSYAHSRFR</sequence>
<feature type="compositionally biased region" description="Acidic residues" evidence="1">
    <location>
        <begin position="286"/>
        <end position="304"/>
    </location>
</feature>
<feature type="compositionally biased region" description="Low complexity" evidence="1">
    <location>
        <begin position="234"/>
        <end position="249"/>
    </location>
</feature>
<evidence type="ECO:0000313" key="3">
    <source>
        <dbReference type="Proteomes" id="UP001049176"/>
    </source>
</evidence>
<dbReference type="RefSeq" id="XP_043008251.1">
    <property type="nucleotide sequence ID" value="XM_043152968.1"/>
</dbReference>
<gene>
    <name evidence="2" type="ORF">E1B28_008185</name>
</gene>
<name>A0A9P7RXW7_9AGAR</name>
<dbReference type="KEGG" id="more:E1B28_008185"/>
<keyword evidence="3" id="KW-1185">Reference proteome</keyword>
<feature type="region of interest" description="Disordered" evidence="1">
    <location>
        <begin position="26"/>
        <end position="45"/>
    </location>
</feature>